<feature type="domain" description="ELP1 N-terminal second beta-propeller" evidence="1">
    <location>
        <begin position="189"/>
        <end position="253"/>
    </location>
</feature>
<comment type="caution">
    <text evidence="2">The sequence shown here is derived from an EMBL/GenBank/DDBJ whole genome shotgun (WGS) entry which is preliminary data.</text>
</comment>
<dbReference type="Pfam" id="PF23797">
    <property type="entry name" value="Beta-prop_ELP1_2nd"/>
    <property type="match status" value="1"/>
</dbReference>
<dbReference type="GO" id="GO:0002926">
    <property type="term" value="P:tRNA wobble base 5-methoxycarbonylmethyl-2-thiouridinylation"/>
    <property type="evidence" value="ECO:0007669"/>
    <property type="project" value="TreeGrafter"/>
</dbReference>
<dbReference type="PANTHER" id="PTHR12747:SF0">
    <property type="entry name" value="ELONGATOR COMPLEX PROTEIN 1"/>
    <property type="match status" value="1"/>
</dbReference>
<dbReference type="AlphaFoldDB" id="A0A834FBL3"/>
<evidence type="ECO:0000313" key="3">
    <source>
        <dbReference type="Proteomes" id="UP000646548"/>
    </source>
</evidence>
<gene>
    <name evidence="2" type="ORF">FQA47_007874</name>
</gene>
<organism evidence="2 3">
    <name type="scientific">Oryzias melastigma</name>
    <name type="common">Marine medaka</name>
    <dbReference type="NCBI Taxonomy" id="30732"/>
    <lineage>
        <taxon>Eukaryota</taxon>
        <taxon>Metazoa</taxon>
        <taxon>Chordata</taxon>
        <taxon>Craniata</taxon>
        <taxon>Vertebrata</taxon>
        <taxon>Euteleostomi</taxon>
        <taxon>Actinopterygii</taxon>
        <taxon>Neopterygii</taxon>
        <taxon>Teleostei</taxon>
        <taxon>Neoteleostei</taxon>
        <taxon>Acanthomorphata</taxon>
        <taxon>Ovalentaria</taxon>
        <taxon>Atherinomorphae</taxon>
        <taxon>Beloniformes</taxon>
        <taxon>Adrianichthyidae</taxon>
        <taxon>Oryziinae</taxon>
        <taxon>Oryzias</taxon>
    </lineage>
</organism>
<dbReference type="UniPathway" id="UPA00988"/>
<dbReference type="PANTHER" id="PTHR12747">
    <property type="entry name" value="ELONGATOR COMPLEX PROTEIN 1"/>
    <property type="match status" value="1"/>
</dbReference>
<dbReference type="InterPro" id="IPR006849">
    <property type="entry name" value="Elp1"/>
</dbReference>
<dbReference type="GO" id="GO:0000049">
    <property type="term" value="F:tRNA binding"/>
    <property type="evidence" value="ECO:0007669"/>
    <property type="project" value="TreeGrafter"/>
</dbReference>
<proteinExistence type="predicted"/>
<dbReference type="InterPro" id="IPR056165">
    <property type="entry name" value="Beta-prop_ELP1_2nd"/>
</dbReference>
<dbReference type="EMBL" id="WKFB01000291">
    <property type="protein sequence ID" value="KAF6728159.1"/>
    <property type="molecule type" value="Genomic_DNA"/>
</dbReference>
<reference evidence="2" key="1">
    <citation type="journal article" name="BMC Genomics">
        <title>Long-read sequencing and de novo genome assembly of marine medaka (Oryzias melastigma).</title>
        <authorList>
            <person name="Liang P."/>
            <person name="Saqib H.S.A."/>
            <person name="Ni X."/>
            <person name="Shen Y."/>
        </authorList>
    </citation>
    <scope>NUCLEOTIDE SEQUENCE</scope>
    <source>
        <strain evidence="2">Bigg-433</strain>
    </source>
</reference>
<name>A0A834FBL3_ORYME</name>
<evidence type="ECO:0000313" key="2">
    <source>
        <dbReference type="EMBL" id="KAF6728159.1"/>
    </source>
</evidence>
<accession>A0A834FBL3</accession>
<dbReference type="Proteomes" id="UP000646548">
    <property type="component" value="Unassembled WGS sequence"/>
</dbReference>
<protein>
    <submittedName>
        <fullName evidence="2">Elongator complex protein 1</fullName>
    </submittedName>
</protein>
<dbReference type="GO" id="GO:0005829">
    <property type="term" value="C:cytosol"/>
    <property type="evidence" value="ECO:0007669"/>
    <property type="project" value="TreeGrafter"/>
</dbReference>
<dbReference type="GO" id="GO:0033588">
    <property type="term" value="C:elongator holoenzyme complex"/>
    <property type="evidence" value="ECO:0007669"/>
    <property type="project" value="InterPro"/>
</dbReference>
<evidence type="ECO:0000259" key="1">
    <source>
        <dbReference type="Pfam" id="PF23797"/>
    </source>
</evidence>
<sequence length="267" mass="28523">MSSFQLQSVSNINQVTFLCRPGGSNQLAALTSDGQVCLYTPGEAAGSTDGFRTASRPLVLHRTFRVAVSQPAPLALRQLLWLQDELFVSVTCGLLPGSSSLLMLRPDGDALVVRARVEVDGVVVGVTHRSQTGTWLCSWRTDGSGGSSGEHLLGLSDRSHLYAGDTEVGFLALSALDVAASRSEIWSASPQLASNVSSFAVCNDFLLLTTHSHSCRCLHLSALTLKGLQAALASDGDQNDETFRRVERGSRIVTVVPQDTRVILQVD</sequence>